<proteinExistence type="predicted"/>
<evidence type="ECO:0000313" key="2">
    <source>
        <dbReference type="Proteomes" id="UP000269221"/>
    </source>
</evidence>
<evidence type="ECO:0000313" key="1">
    <source>
        <dbReference type="EMBL" id="RMC13985.1"/>
    </source>
</evidence>
<reference evidence="1 2" key="1">
    <citation type="submission" date="2018-07" db="EMBL/GenBank/DDBJ databases">
        <title>A high quality draft genome assembly of the barn swallow (H. rustica rustica).</title>
        <authorList>
            <person name="Formenti G."/>
            <person name="Chiara M."/>
            <person name="Poveda L."/>
            <person name="Francoijs K.-J."/>
            <person name="Bonisoli-Alquati A."/>
            <person name="Canova L."/>
            <person name="Gianfranceschi L."/>
            <person name="Horner D.S."/>
            <person name="Saino N."/>
        </authorList>
    </citation>
    <scope>NUCLEOTIDE SEQUENCE [LARGE SCALE GENOMIC DNA]</scope>
    <source>
        <strain evidence="1">Chelidonia</strain>
        <tissue evidence="1">Blood</tissue>
    </source>
</reference>
<keyword evidence="2" id="KW-1185">Reference proteome</keyword>
<dbReference type="AlphaFoldDB" id="A0A3M0KLL5"/>
<dbReference type="EMBL" id="QRBI01000105">
    <property type="protein sequence ID" value="RMC13985.1"/>
    <property type="molecule type" value="Genomic_DNA"/>
</dbReference>
<gene>
    <name evidence="1" type="ORF">DUI87_09069</name>
</gene>
<sequence length="71" mass="8421">MNIRVRGWAGLSIMFDLSQKHNRHKFRLSTEEFIEINIHAAYLRKNQLRLSTNREDSGINQICTDFEVNRS</sequence>
<accession>A0A3M0KLL5</accession>
<protein>
    <submittedName>
        <fullName evidence="1">Uncharacterized protein</fullName>
    </submittedName>
</protein>
<name>A0A3M0KLL5_HIRRU</name>
<dbReference type="Proteomes" id="UP000269221">
    <property type="component" value="Unassembled WGS sequence"/>
</dbReference>
<organism evidence="1 2">
    <name type="scientific">Hirundo rustica rustica</name>
    <dbReference type="NCBI Taxonomy" id="333673"/>
    <lineage>
        <taxon>Eukaryota</taxon>
        <taxon>Metazoa</taxon>
        <taxon>Chordata</taxon>
        <taxon>Craniata</taxon>
        <taxon>Vertebrata</taxon>
        <taxon>Euteleostomi</taxon>
        <taxon>Archelosauria</taxon>
        <taxon>Archosauria</taxon>
        <taxon>Dinosauria</taxon>
        <taxon>Saurischia</taxon>
        <taxon>Theropoda</taxon>
        <taxon>Coelurosauria</taxon>
        <taxon>Aves</taxon>
        <taxon>Neognathae</taxon>
        <taxon>Neoaves</taxon>
        <taxon>Telluraves</taxon>
        <taxon>Australaves</taxon>
        <taxon>Passeriformes</taxon>
        <taxon>Sylvioidea</taxon>
        <taxon>Hirundinidae</taxon>
        <taxon>Hirundo</taxon>
    </lineage>
</organism>
<comment type="caution">
    <text evidence="1">The sequence shown here is derived from an EMBL/GenBank/DDBJ whole genome shotgun (WGS) entry which is preliminary data.</text>
</comment>